<keyword evidence="2" id="KW-1185">Reference proteome</keyword>
<proteinExistence type="predicted"/>
<evidence type="ECO:0000313" key="1">
    <source>
        <dbReference type="EMBL" id="CDO99737.1"/>
    </source>
</evidence>
<name>A0A068TUP8_COFCA</name>
<protein>
    <submittedName>
        <fullName evidence="1">Uncharacterized protein</fullName>
    </submittedName>
</protein>
<dbReference type="EMBL" id="HG739088">
    <property type="protein sequence ID" value="CDO99737.1"/>
    <property type="molecule type" value="Genomic_DNA"/>
</dbReference>
<dbReference type="InParanoid" id="A0A068TUP8"/>
<gene>
    <name evidence="1" type="ORF">GSCOC_T00029416001</name>
</gene>
<dbReference type="Proteomes" id="UP000295252">
    <property type="component" value="Chromosome IV"/>
</dbReference>
<organism evidence="1 2">
    <name type="scientific">Coffea canephora</name>
    <name type="common">Robusta coffee</name>
    <dbReference type="NCBI Taxonomy" id="49390"/>
    <lineage>
        <taxon>Eukaryota</taxon>
        <taxon>Viridiplantae</taxon>
        <taxon>Streptophyta</taxon>
        <taxon>Embryophyta</taxon>
        <taxon>Tracheophyta</taxon>
        <taxon>Spermatophyta</taxon>
        <taxon>Magnoliopsida</taxon>
        <taxon>eudicotyledons</taxon>
        <taxon>Gunneridae</taxon>
        <taxon>Pentapetalae</taxon>
        <taxon>asterids</taxon>
        <taxon>lamiids</taxon>
        <taxon>Gentianales</taxon>
        <taxon>Rubiaceae</taxon>
        <taxon>Ixoroideae</taxon>
        <taxon>Gardenieae complex</taxon>
        <taxon>Bertiereae - Coffeeae clade</taxon>
        <taxon>Coffeeae</taxon>
        <taxon>Coffea</taxon>
    </lineage>
</organism>
<reference evidence="2" key="1">
    <citation type="journal article" date="2014" name="Science">
        <title>The coffee genome provides insight into the convergent evolution of caffeine biosynthesis.</title>
        <authorList>
            <person name="Denoeud F."/>
            <person name="Carretero-Paulet L."/>
            <person name="Dereeper A."/>
            <person name="Droc G."/>
            <person name="Guyot R."/>
            <person name="Pietrella M."/>
            <person name="Zheng C."/>
            <person name="Alberti A."/>
            <person name="Anthony F."/>
            <person name="Aprea G."/>
            <person name="Aury J.M."/>
            <person name="Bento P."/>
            <person name="Bernard M."/>
            <person name="Bocs S."/>
            <person name="Campa C."/>
            <person name="Cenci A."/>
            <person name="Combes M.C."/>
            <person name="Crouzillat D."/>
            <person name="Da Silva C."/>
            <person name="Daddiego L."/>
            <person name="De Bellis F."/>
            <person name="Dussert S."/>
            <person name="Garsmeur O."/>
            <person name="Gayraud T."/>
            <person name="Guignon V."/>
            <person name="Jahn K."/>
            <person name="Jamilloux V."/>
            <person name="Joet T."/>
            <person name="Labadie K."/>
            <person name="Lan T."/>
            <person name="Leclercq J."/>
            <person name="Lepelley M."/>
            <person name="Leroy T."/>
            <person name="Li L.T."/>
            <person name="Librado P."/>
            <person name="Lopez L."/>
            <person name="Munoz A."/>
            <person name="Noel B."/>
            <person name="Pallavicini A."/>
            <person name="Perrotta G."/>
            <person name="Poncet V."/>
            <person name="Pot D."/>
            <person name="Priyono X."/>
            <person name="Rigoreau M."/>
            <person name="Rouard M."/>
            <person name="Rozas J."/>
            <person name="Tranchant-Dubreuil C."/>
            <person name="VanBuren R."/>
            <person name="Zhang Q."/>
            <person name="Andrade A.C."/>
            <person name="Argout X."/>
            <person name="Bertrand B."/>
            <person name="de Kochko A."/>
            <person name="Graziosi G."/>
            <person name="Henry R.J."/>
            <person name="Jayarama X."/>
            <person name="Ming R."/>
            <person name="Nagai C."/>
            <person name="Rounsley S."/>
            <person name="Sankoff D."/>
            <person name="Giuliano G."/>
            <person name="Albert V.A."/>
            <person name="Wincker P."/>
            <person name="Lashermes P."/>
        </authorList>
    </citation>
    <scope>NUCLEOTIDE SEQUENCE [LARGE SCALE GENOMIC DNA]</scope>
    <source>
        <strain evidence="2">cv. DH200-94</strain>
    </source>
</reference>
<sequence length="108" mass="11898">MQPNDLANTAVRWPLPRNDLTTFQVPLLFPLSAAAAAFPPLLTTAFPPSFTCVGGDMVVLVVERRPCLSLIALSSISGLNLTGPNMNILLLDFFDMEVKPDMFTFWTR</sequence>
<dbReference type="AlphaFoldDB" id="A0A068TUP8"/>
<dbReference type="Gramene" id="CDO99737">
    <property type="protein sequence ID" value="CDO99737"/>
    <property type="gene ID" value="GSCOC_T00029416001"/>
</dbReference>
<accession>A0A068TUP8</accession>
<evidence type="ECO:0000313" key="2">
    <source>
        <dbReference type="Proteomes" id="UP000295252"/>
    </source>
</evidence>